<evidence type="ECO:0000256" key="1">
    <source>
        <dbReference type="SAM" id="MobiDB-lite"/>
    </source>
</evidence>
<accession>A0A9N9NQW9</accession>
<comment type="caution">
    <text evidence="2">The sequence shown here is derived from an EMBL/GenBank/DDBJ whole genome shotgun (WGS) entry which is preliminary data.</text>
</comment>
<feature type="non-terminal residue" evidence="2">
    <location>
        <position position="115"/>
    </location>
</feature>
<dbReference type="Proteomes" id="UP000789342">
    <property type="component" value="Unassembled WGS sequence"/>
</dbReference>
<name>A0A9N9NQW9_9GLOM</name>
<reference evidence="2" key="1">
    <citation type="submission" date="2021-06" db="EMBL/GenBank/DDBJ databases">
        <authorList>
            <person name="Kallberg Y."/>
            <person name="Tangrot J."/>
            <person name="Rosling A."/>
        </authorList>
    </citation>
    <scope>NUCLEOTIDE SEQUENCE</scope>
    <source>
        <strain evidence="2">CL551</strain>
    </source>
</reference>
<evidence type="ECO:0000313" key="2">
    <source>
        <dbReference type="EMBL" id="CAG8755323.1"/>
    </source>
</evidence>
<feature type="region of interest" description="Disordered" evidence="1">
    <location>
        <begin position="1"/>
        <end position="52"/>
    </location>
</feature>
<keyword evidence="3" id="KW-1185">Reference proteome</keyword>
<dbReference type="AlphaFoldDB" id="A0A9N9NQW9"/>
<sequence length="115" mass="12604">MSYQDEEHESHGANTPSNPRGLNGISNGQTQNQVNGRTNPLNSQQGSGNQDEQITTLKLAGLSVLMYKKKGEIIYRLADNMSVNSLSDEQREMLLKEIKALHDSSTTVITQPSSS</sequence>
<evidence type="ECO:0000313" key="3">
    <source>
        <dbReference type="Proteomes" id="UP000789342"/>
    </source>
</evidence>
<organism evidence="2 3">
    <name type="scientific">Acaulospora morrowiae</name>
    <dbReference type="NCBI Taxonomy" id="94023"/>
    <lineage>
        <taxon>Eukaryota</taxon>
        <taxon>Fungi</taxon>
        <taxon>Fungi incertae sedis</taxon>
        <taxon>Mucoromycota</taxon>
        <taxon>Glomeromycotina</taxon>
        <taxon>Glomeromycetes</taxon>
        <taxon>Diversisporales</taxon>
        <taxon>Acaulosporaceae</taxon>
        <taxon>Acaulospora</taxon>
    </lineage>
</organism>
<dbReference type="EMBL" id="CAJVPV010037621">
    <property type="protein sequence ID" value="CAG8755323.1"/>
    <property type="molecule type" value="Genomic_DNA"/>
</dbReference>
<dbReference type="OrthoDB" id="2556847at2759"/>
<feature type="compositionally biased region" description="Polar residues" evidence="1">
    <location>
        <begin position="12"/>
        <end position="52"/>
    </location>
</feature>
<gene>
    <name evidence="2" type="ORF">AMORRO_LOCUS15565</name>
</gene>
<proteinExistence type="predicted"/>
<protein>
    <submittedName>
        <fullName evidence="2">12096_t:CDS:1</fullName>
    </submittedName>
</protein>